<name>A0A2N1JHD8_9BASI</name>
<dbReference type="AlphaFoldDB" id="A0A2N1JHD8"/>
<dbReference type="EMBL" id="KZ454987">
    <property type="protein sequence ID" value="PKI85964.1"/>
    <property type="molecule type" value="Genomic_DNA"/>
</dbReference>
<accession>A0A2N1JHD8</accession>
<protein>
    <submittedName>
        <fullName evidence="2">Uncharacterized protein</fullName>
    </submittedName>
</protein>
<keyword evidence="3" id="KW-1185">Reference proteome</keyword>
<keyword evidence="1" id="KW-1133">Transmembrane helix</keyword>
<feature type="transmembrane region" description="Helical" evidence="1">
    <location>
        <begin position="28"/>
        <end position="49"/>
    </location>
</feature>
<dbReference type="STRING" id="2020962.A0A2N1JHD8"/>
<keyword evidence="1" id="KW-0812">Transmembrane</keyword>
<proteinExistence type="predicted"/>
<dbReference type="OrthoDB" id="2588793at2759"/>
<keyword evidence="1" id="KW-0472">Membrane</keyword>
<evidence type="ECO:0000313" key="3">
    <source>
        <dbReference type="Proteomes" id="UP000232875"/>
    </source>
</evidence>
<gene>
    <name evidence="2" type="ORF">MVES_000370</name>
</gene>
<reference evidence="2 3" key="1">
    <citation type="submission" date="2017-10" db="EMBL/GenBank/DDBJ databases">
        <title>A novel species of cold-tolerant Malassezia isolated from bats.</title>
        <authorList>
            <person name="Lorch J.M."/>
            <person name="Palmer J.M."/>
            <person name="Vanderwolf K.J."/>
            <person name="Schmidt K.Z."/>
            <person name="Verant M.L."/>
            <person name="Weller T.J."/>
            <person name="Blehert D.S."/>
        </authorList>
    </citation>
    <scope>NUCLEOTIDE SEQUENCE [LARGE SCALE GENOMIC DNA]</scope>
    <source>
        <strain evidence="2 3">NWHC:44797-103</strain>
    </source>
</reference>
<sequence length="437" mass="48859">MADTQRVLSGGRASTAARSDVKVHQIGIGLTVLSLLFFVSSLLSSLAGVPGGSVSYDRVMSTGECDSFSKPGFVDHLPFPVWQPLDESCEASKLLSDFLSSVPIPSTSPVVSLRSNSVSETRREELQQVLANKTVLLVGDVVDRTLLESVCTMLGRSAEPVTSGHVWGQSLNTYAFGGHPPADTTLGHYCYEPTYDILLSTFYHFGTDIHDIWRQQPEYAPPTLFETRMSYLLKPYLEAMNSPMPLIPDMRRRTAPDMVIFSSSLWDLAMWAMEDERENRPAYSDLSPARLKLWRSRMVDMTESLRATVGRHVPIYWRSTPIASTTQHDMADGLLRSIRAEFKPKEEANKHKFVFANRVAQLNNARISMLSLDGKDSIRGTNSNILWTSRSHLQLRNMPFAEITLGQDARLVSYFTQTIDPHALLFWDMAFAALANS</sequence>
<organism evidence="2 3">
    <name type="scientific">Malassezia vespertilionis</name>
    <dbReference type="NCBI Taxonomy" id="2020962"/>
    <lineage>
        <taxon>Eukaryota</taxon>
        <taxon>Fungi</taxon>
        <taxon>Dikarya</taxon>
        <taxon>Basidiomycota</taxon>
        <taxon>Ustilaginomycotina</taxon>
        <taxon>Malasseziomycetes</taxon>
        <taxon>Malasseziales</taxon>
        <taxon>Malasseziaceae</taxon>
        <taxon>Malassezia</taxon>
    </lineage>
</organism>
<evidence type="ECO:0000256" key="1">
    <source>
        <dbReference type="SAM" id="Phobius"/>
    </source>
</evidence>
<evidence type="ECO:0000313" key="2">
    <source>
        <dbReference type="EMBL" id="PKI85964.1"/>
    </source>
</evidence>
<dbReference type="Proteomes" id="UP000232875">
    <property type="component" value="Unassembled WGS sequence"/>
</dbReference>